<proteinExistence type="predicted"/>
<dbReference type="CDD" id="cd00146">
    <property type="entry name" value="PKD"/>
    <property type="match status" value="1"/>
</dbReference>
<protein>
    <recommendedName>
        <fullName evidence="2">PKD domain-containing protein</fullName>
    </recommendedName>
</protein>
<keyword evidence="1" id="KW-0732">Signal</keyword>
<evidence type="ECO:0000256" key="1">
    <source>
        <dbReference type="SAM" id="SignalP"/>
    </source>
</evidence>
<dbReference type="RefSeq" id="XP_004994984.1">
    <property type="nucleotide sequence ID" value="XM_004994927.1"/>
</dbReference>
<evidence type="ECO:0000259" key="2">
    <source>
        <dbReference type="PROSITE" id="PS50093"/>
    </source>
</evidence>
<dbReference type="OMA" id="CNPCTPQ"/>
<feature type="signal peptide" evidence="1">
    <location>
        <begin position="1"/>
        <end position="20"/>
    </location>
</feature>
<feature type="domain" description="PKD" evidence="2">
    <location>
        <begin position="68"/>
        <end position="106"/>
    </location>
</feature>
<feature type="chain" id="PRO_5003290346" description="PKD domain-containing protein" evidence="1">
    <location>
        <begin position="21"/>
        <end position="130"/>
    </location>
</feature>
<name>F2U6J8_SALR5</name>
<dbReference type="PROSITE" id="PS50093">
    <property type="entry name" value="PKD"/>
    <property type="match status" value="1"/>
</dbReference>
<reference evidence="3" key="1">
    <citation type="submission" date="2009-08" db="EMBL/GenBank/DDBJ databases">
        <title>Annotation of Salpingoeca rosetta.</title>
        <authorList>
            <consortium name="The Broad Institute Genome Sequencing Platform"/>
            <person name="Russ C."/>
            <person name="Cuomo C."/>
            <person name="Burger G."/>
            <person name="Gray M.W."/>
            <person name="Holland P.W.H."/>
            <person name="King N."/>
            <person name="Lang F.B.F."/>
            <person name="Roger A.J."/>
            <person name="Ruiz-Trillo I."/>
            <person name="Young S.K."/>
            <person name="Zeng Q."/>
            <person name="Gargeya S."/>
            <person name="Alvarado L."/>
            <person name="Berlin A."/>
            <person name="Chapman S.B."/>
            <person name="Chen Z."/>
            <person name="Freedman E."/>
            <person name="Gellesch M."/>
            <person name="Goldberg J."/>
            <person name="Griggs A."/>
            <person name="Gujja S."/>
            <person name="Heilman E."/>
            <person name="Heiman D."/>
            <person name="Howarth C."/>
            <person name="Mehta T."/>
            <person name="Neiman D."/>
            <person name="Pearson M."/>
            <person name="Roberts A."/>
            <person name="Saif S."/>
            <person name="Shea T."/>
            <person name="Shenoy N."/>
            <person name="Sisk P."/>
            <person name="Stolte C."/>
            <person name="Sykes S."/>
            <person name="White J."/>
            <person name="Yandava C."/>
            <person name="Haas B."/>
            <person name="Nusbaum C."/>
            <person name="Birren B."/>
        </authorList>
    </citation>
    <scope>NUCLEOTIDE SEQUENCE [LARGE SCALE GENOMIC DNA]</scope>
    <source>
        <strain evidence="3">ATCC 50818</strain>
    </source>
</reference>
<dbReference type="GeneID" id="16075562"/>
<organism evidence="4">
    <name type="scientific">Salpingoeca rosetta (strain ATCC 50818 / BSB-021)</name>
    <dbReference type="NCBI Taxonomy" id="946362"/>
    <lineage>
        <taxon>Eukaryota</taxon>
        <taxon>Choanoflagellata</taxon>
        <taxon>Craspedida</taxon>
        <taxon>Salpingoecidae</taxon>
        <taxon>Salpingoeca</taxon>
    </lineage>
</organism>
<sequence length="130" mass="14007">MNKGFLGAAIMAVLAGVVLSQNGYCLPPCNPCTPQIDNHTVIEAVPGLRATVEIIADYGNCSVTYTGYEWQVSWGDGVRSMKNISHISPEQAQHTYQAPGTYTVTVGYCAVPHYCCESCTTLSKTIDVKN</sequence>
<dbReference type="InterPro" id="IPR035986">
    <property type="entry name" value="PKD_dom_sf"/>
</dbReference>
<keyword evidence="4" id="KW-1185">Reference proteome</keyword>
<dbReference type="InParanoid" id="F2U6J8"/>
<dbReference type="SUPFAM" id="SSF49299">
    <property type="entry name" value="PKD domain"/>
    <property type="match status" value="1"/>
</dbReference>
<dbReference type="AlphaFoldDB" id="F2U6J8"/>
<dbReference type="InterPro" id="IPR013783">
    <property type="entry name" value="Ig-like_fold"/>
</dbReference>
<accession>F2U6J8</accession>
<dbReference type="InterPro" id="IPR000601">
    <property type="entry name" value="PKD_dom"/>
</dbReference>
<dbReference type="EMBL" id="GL832963">
    <property type="protein sequence ID" value="EGD83480.1"/>
    <property type="molecule type" value="Genomic_DNA"/>
</dbReference>
<dbReference type="Proteomes" id="UP000007799">
    <property type="component" value="Unassembled WGS sequence"/>
</dbReference>
<evidence type="ECO:0000313" key="4">
    <source>
        <dbReference type="Proteomes" id="UP000007799"/>
    </source>
</evidence>
<dbReference type="OrthoDB" id="10350433at2759"/>
<gene>
    <name evidence="3" type="ORF">PTSG_04088</name>
</gene>
<evidence type="ECO:0000313" key="3">
    <source>
        <dbReference type="EMBL" id="EGD83480.1"/>
    </source>
</evidence>
<dbReference type="Gene3D" id="2.60.40.10">
    <property type="entry name" value="Immunoglobulins"/>
    <property type="match status" value="1"/>
</dbReference>
<dbReference type="KEGG" id="sre:PTSG_04088"/>